<organism evidence="9 10">
    <name type="scientific">Apolygus lucorum</name>
    <name type="common">Small green plant bug</name>
    <name type="synonym">Lygocoris lucorum</name>
    <dbReference type="NCBI Taxonomy" id="248454"/>
    <lineage>
        <taxon>Eukaryota</taxon>
        <taxon>Metazoa</taxon>
        <taxon>Ecdysozoa</taxon>
        <taxon>Arthropoda</taxon>
        <taxon>Hexapoda</taxon>
        <taxon>Insecta</taxon>
        <taxon>Pterygota</taxon>
        <taxon>Neoptera</taxon>
        <taxon>Paraneoptera</taxon>
        <taxon>Hemiptera</taxon>
        <taxon>Heteroptera</taxon>
        <taxon>Panheteroptera</taxon>
        <taxon>Cimicomorpha</taxon>
        <taxon>Miridae</taxon>
        <taxon>Mirini</taxon>
        <taxon>Apolygus</taxon>
    </lineage>
</organism>
<evidence type="ECO:0000256" key="1">
    <source>
        <dbReference type="ARBA" id="ARBA00004120"/>
    </source>
</evidence>
<feature type="region of interest" description="Disordered" evidence="8">
    <location>
        <begin position="1"/>
        <end position="35"/>
    </location>
</feature>
<dbReference type="Proteomes" id="UP000466442">
    <property type="component" value="Unassembled WGS sequence"/>
</dbReference>
<keyword evidence="7" id="KW-0966">Cell projection</keyword>
<keyword evidence="6" id="KW-0206">Cytoskeleton</keyword>
<comment type="caution">
    <text evidence="9">The sequence shown here is derived from an EMBL/GenBank/DDBJ whole genome shotgun (WGS) entry which is preliminary data.</text>
</comment>
<dbReference type="InterPro" id="IPR022088">
    <property type="entry name" value="Intraflagellar_transp_cmplxB"/>
</dbReference>
<evidence type="ECO:0000256" key="6">
    <source>
        <dbReference type="ARBA" id="ARBA00023212"/>
    </source>
</evidence>
<evidence type="ECO:0000256" key="7">
    <source>
        <dbReference type="ARBA" id="ARBA00023273"/>
    </source>
</evidence>
<comment type="similarity">
    <text evidence="2">Belongs to the IFT46 family.</text>
</comment>
<name>A0A8S9WZ49_APOLU</name>
<keyword evidence="5" id="KW-0969">Cilium</keyword>
<evidence type="ECO:0000313" key="10">
    <source>
        <dbReference type="Proteomes" id="UP000466442"/>
    </source>
</evidence>
<comment type="subcellular location">
    <subcellularLocation>
        <location evidence="1">Cytoplasm</location>
        <location evidence="1">Cytoskeleton</location>
        <location evidence="1">Cilium basal body</location>
    </subcellularLocation>
</comment>
<dbReference type="GO" id="GO:0042073">
    <property type="term" value="P:intraciliary transport"/>
    <property type="evidence" value="ECO:0007669"/>
    <property type="project" value="InterPro"/>
</dbReference>
<evidence type="ECO:0000313" key="9">
    <source>
        <dbReference type="EMBL" id="KAF6201066.1"/>
    </source>
</evidence>
<gene>
    <name evidence="9" type="ORF">GE061_005513</name>
</gene>
<dbReference type="AlphaFoldDB" id="A0A8S9WZ49"/>
<protein>
    <recommendedName>
        <fullName evidence="3">Intraflagellar transport protein 46 homolog</fullName>
    </recommendedName>
</protein>
<dbReference type="PANTHER" id="PTHR13376">
    <property type="entry name" value="INTRAFLAGELLAR TRANSPORT PROTEIN 46 HOMOLOG"/>
    <property type="match status" value="1"/>
</dbReference>
<keyword evidence="10" id="KW-1185">Reference proteome</keyword>
<evidence type="ECO:0000256" key="8">
    <source>
        <dbReference type="SAM" id="MobiDB-lite"/>
    </source>
</evidence>
<reference evidence="9" key="1">
    <citation type="journal article" date="2021" name="Mol. Ecol. Resour.">
        <title>Apolygus lucorum genome provides insights into omnivorousness and mesophyll feeding.</title>
        <authorList>
            <person name="Liu Y."/>
            <person name="Liu H."/>
            <person name="Wang H."/>
            <person name="Huang T."/>
            <person name="Liu B."/>
            <person name="Yang B."/>
            <person name="Yin L."/>
            <person name="Li B."/>
            <person name="Zhang Y."/>
            <person name="Zhang S."/>
            <person name="Jiang F."/>
            <person name="Zhang X."/>
            <person name="Ren Y."/>
            <person name="Wang B."/>
            <person name="Wang S."/>
            <person name="Lu Y."/>
            <person name="Wu K."/>
            <person name="Fan W."/>
            <person name="Wang G."/>
        </authorList>
    </citation>
    <scope>NUCLEOTIDE SEQUENCE</scope>
    <source>
        <strain evidence="9">12Hb</strain>
    </source>
</reference>
<proteinExistence type="inferred from homology"/>
<evidence type="ECO:0000256" key="5">
    <source>
        <dbReference type="ARBA" id="ARBA00023069"/>
    </source>
</evidence>
<evidence type="ECO:0000256" key="4">
    <source>
        <dbReference type="ARBA" id="ARBA00022490"/>
    </source>
</evidence>
<evidence type="ECO:0000256" key="3">
    <source>
        <dbReference type="ARBA" id="ARBA00017206"/>
    </source>
</evidence>
<sequence>MRPKVERPQSANRSNRSLRQMTPVGKSFIPEDDPHARPLGQLRKIQTKMKTNSRLPHWRGTYSIGCDRIFQYITFYTPQVIDLEFKLHPFVPDYIPAVGDIDGFIKVARPDGVNDQLGITVLDEPCTAQSEPAVIALASPSCH</sequence>
<dbReference type="GO" id="GO:0005815">
    <property type="term" value="C:microtubule organizing center"/>
    <property type="evidence" value="ECO:0007669"/>
    <property type="project" value="TreeGrafter"/>
</dbReference>
<dbReference type="Pfam" id="PF12317">
    <property type="entry name" value="IFT46_B_C"/>
    <property type="match status" value="1"/>
</dbReference>
<feature type="compositionally biased region" description="Polar residues" evidence="8">
    <location>
        <begin position="9"/>
        <end position="20"/>
    </location>
</feature>
<dbReference type="GO" id="GO:0031514">
    <property type="term" value="C:motile cilium"/>
    <property type="evidence" value="ECO:0007669"/>
    <property type="project" value="TreeGrafter"/>
</dbReference>
<dbReference type="GO" id="GO:0030992">
    <property type="term" value="C:intraciliary transport particle B"/>
    <property type="evidence" value="ECO:0007669"/>
    <property type="project" value="TreeGrafter"/>
</dbReference>
<accession>A0A8S9WZ49</accession>
<keyword evidence="4" id="KW-0963">Cytoplasm</keyword>
<dbReference type="GO" id="GO:0060271">
    <property type="term" value="P:cilium assembly"/>
    <property type="evidence" value="ECO:0007669"/>
    <property type="project" value="TreeGrafter"/>
</dbReference>
<dbReference type="PANTHER" id="PTHR13376:SF0">
    <property type="entry name" value="INTRAFLAGELLAR TRANSPORT PROTEIN 46 HOMOLOG"/>
    <property type="match status" value="1"/>
</dbReference>
<dbReference type="OrthoDB" id="2119217at2759"/>
<dbReference type="EMBL" id="WIXP02000013">
    <property type="protein sequence ID" value="KAF6201066.1"/>
    <property type="molecule type" value="Genomic_DNA"/>
</dbReference>
<evidence type="ECO:0000256" key="2">
    <source>
        <dbReference type="ARBA" id="ARBA00007700"/>
    </source>
</evidence>